<name>M6FEE9_9LEPT</name>
<protein>
    <recommendedName>
        <fullName evidence="1">Novel toxin 10 domain-containing protein</fullName>
    </recommendedName>
</protein>
<sequence length="184" mass="20065">MNSAVATAKGAKELYENRKEVYASVKDFAGKLTSKDDKVRDYAVGQAKAYTMSAVLGGAASKAIGSRLPKPKVDVPGGGGGKAIVIGEGMGAVKETAKNLQSQGVNAKWYQAWGKNFPKDREMTPKEMSSALGRNEKWLNSKMKDGYKIYDIGPKTNQISSPFYKLEKTMIDQSKYMTTKIPRP</sequence>
<dbReference type="InterPro" id="IPR029122">
    <property type="entry name" value="Ntox10"/>
</dbReference>
<dbReference type="Proteomes" id="UP000012101">
    <property type="component" value="Unassembled WGS sequence"/>
</dbReference>
<gene>
    <name evidence="2" type="ORF">LEP1GSC038_0640</name>
</gene>
<accession>M6FEE9</accession>
<proteinExistence type="predicted"/>
<organism evidence="2 3">
    <name type="scientific">Leptospira weilii str. 2006001855</name>
    <dbReference type="NCBI Taxonomy" id="996804"/>
    <lineage>
        <taxon>Bacteria</taxon>
        <taxon>Pseudomonadati</taxon>
        <taxon>Spirochaetota</taxon>
        <taxon>Spirochaetia</taxon>
        <taxon>Leptospirales</taxon>
        <taxon>Leptospiraceae</taxon>
        <taxon>Leptospira</taxon>
    </lineage>
</organism>
<feature type="domain" description="Novel toxin 10" evidence="1">
    <location>
        <begin position="1"/>
        <end position="68"/>
    </location>
</feature>
<dbReference type="AlphaFoldDB" id="M6FEE9"/>
<dbReference type="EMBL" id="AFJM02000057">
    <property type="protein sequence ID" value="EMM71138.1"/>
    <property type="molecule type" value="Genomic_DNA"/>
</dbReference>
<dbReference type="Pfam" id="PF15520">
    <property type="entry name" value="Ntox10"/>
    <property type="match status" value="1"/>
</dbReference>
<reference evidence="2 3" key="1">
    <citation type="submission" date="2013-01" db="EMBL/GenBank/DDBJ databases">
        <authorList>
            <person name="Harkins D.M."/>
            <person name="Durkin A.S."/>
            <person name="Brinkac L.M."/>
            <person name="Haft D.H."/>
            <person name="Selengut J.D."/>
            <person name="Sanka R."/>
            <person name="DePew J."/>
            <person name="Purushe J."/>
            <person name="Hospenthal D.R."/>
            <person name="Murray C.K."/>
            <person name="Pimentel G."/>
            <person name="Wasfy M."/>
            <person name="Vinetz J.M."/>
            <person name="Sutton G.G."/>
            <person name="Nierman W.C."/>
            <person name="Fouts D.E."/>
        </authorList>
    </citation>
    <scope>NUCLEOTIDE SEQUENCE [LARGE SCALE GENOMIC DNA]</scope>
    <source>
        <strain evidence="2 3">2006001855</strain>
    </source>
</reference>
<evidence type="ECO:0000313" key="2">
    <source>
        <dbReference type="EMBL" id="EMM71138.1"/>
    </source>
</evidence>
<comment type="caution">
    <text evidence="2">The sequence shown here is derived from an EMBL/GenBank/DDBJ whole genome shotgun (WGS) entry which is preliminary data.</text>
</comment>
<evidence type="ECO:0000259" key="1">
    <source>
        <dbReference type="Pfam" id="PF15520"/>
    </source>
</evidence>
<evidence type="ECO:0000313" key="3">
    <source>
        <dbReference type="Proteomes" id="UP000012101"/>
    </source>
</evidence>